<name>A0ABY6HV70_9ARCH</name>
<dbReference type="GO" id="GO:0016787">
    <property type="term" value="F:hydrolase activity"/>
    <property type="evidence" value="ECO:0007669"/>
    <property type="project" value="UniProtKB-KW"/>
</dbReference>
<comment type="subunit">
    <text evidence="9">The 20S proteasome core is composed of 14 alpha and 14 beta subunits that assemble into four stacked heptameric rings, resulting in a barrel-shaped structure. The two inner rings, each composed of seven catalytic beta subunits, are sandwiched by two outer rings, each composed of seven alpha subunits. The catalytic chamber with the active sites is on the inside of the barrel. Has a gated structure, the ends of the cylinder being occluded by the N-termini of the alpha-subunits. Is capped at one or both ends by the proteasome regulatory ATPase, PAN.</text>
</comment>
<dbReference type="HAMAP" id="MF_02113_A">
    <property type="entry name" value="Proteasome_B_A"/>
    <property type="match status" value="1"/>
</dbReference>
<dbReference type="InterPro" id="IPR000243">
    <property type="entry name" value="Pept_T1A_subB"/>
</dbReference>
<feature type="chain" id="PRO_5044920888" description="Proteasome subunit beta" evidence="9">
    <location>
        <begin position="40"/>
        <end position="257"/>
    </location>
</feature>
<keyword evidence="2 9" id="KW-0963">Cytoplasm</keyword>
<comment type="activity regulation">
    <text evidence="9">The formation of the proteasomal ATPase PAN-20S proteasome complex, via the docking of the C-termini of PAN into the intersubunit pockets in the alpha-rings, triggers opening of the gate for substrate entry. Interconversion between the open-gate and close-gate conformations leads to a dynamic regulation of the 20S proteasome proteolysis activity.</text>
</comment>
<dbReference type="InterPro" id="IPR019983">
    <property type="entry name" value="Pept_T1A_Psome_bsu_arc"/>
</dbReference>
<keyword evidence="6 9" id="KW-0068">Autocatalytic cleavage</keyword>
<proteinExistence type="inferred from homology"/>
<comment type="subcellular location">
    <subcellularLocation>
        <location evidence="9">Cytoplasm</location>
    </subcellularLocation>
</comment>
<dbReference type="PANTHER" id="PTHR32194:SF0">
    <property type="entry name" value="ATP-DEPENDENT PROTEASE SUBUNIT HSLV"/>
    <property type="match status" value="1"/>
</dbReference>
<comment type="catalytic activity">
    <reaction evidence="1 9">
        <text>Cleavage of peptide bonds with very broad specificity.</text>
        <dbReference type="EC" id="3.4.25.1"/>
    </reaction>
</comment>
<dbReference type="EC" id="3.4.25.1" evidence="9"/>
<keyword evidence="3 9" id="KW-0645">Protease</keyword>
<evidence type="ECO:0000256" key="8">
    <source>
        <dbReference type="ARBA" id="ARBA00023145"/>
    </source>
</evidence>
<evidence type="ECO:0000256" key="9">
    <source>
        <dbReference type="HAMAP-Rule" id="MF_02113"/>
    </source>
</evidence>
<accession>A0ABY6HV70</accession>
<dbReference type="Gene3D" id="3.60.20.10">
    <property type="entry name" value="Glutamine Phosphoribosylpyrophosphate, subunit 1, domain 1"/>
    <property type="match status" value="1"/>
</dbReference>
<dbReference type="Pfam" id="PF00227">
    <property type="entry name" value="Proteasome"/>
    <property type="match status" value="1"/>
</dbReference>
<dbReference type="Proteomes" id="UP001208689">
    <property type="component" value="Chromosome"/>
</dbReference>
<dbReference type="EMBL" id="CP104013">
    <property type="protein sequence ID" value="UYP47411.1"/>
    <property type="molecule type" value="Genomic_DNA"/>
</dbReference>
<feature type="propeptide" id="PRO_5044920887" description="Removed in mature form; by autocatalysis" evidence="9">
    <location>
        <begin position="1"/>
        <end position="39"/>
    </location>
</feature>
<evidence type="ECO:0000256" key="4">
    <source>
        <dbReference type="ARBA" id="ARBA00022698"/>
    </source>
</evidence>
<dbReference type="InterPro" id="IPR023333">
    <property type="entry name" value="Proteasome_suB-type"/>
</dbReference>
<dbReference type="GO" id="GO:0000502">
    <property type="term" value="C:proteasome complex"/>
    <property type="evidence" value="ECO:0007669"/>
    <property type="project" value="UniProtKB-KW"/>
</dbReference>
<dbReference type="InterPro" id="IPR001353">
    <property type="entry name" value="Proteasome_sua/b"/>
</dbReference>
<comment type="similarity">
    <text evidence="9">Belongs to the peptidase T1B family.</text>
</comment>
<reference evidence="10" key="1">
    <citation type="submission" date="2022-09" db="EMBL/GenBank/DDBJ databases">
        <title>Actin cytoskeleton and complex cell architecture in an #Asgard archaeon.</title>
        <authorList>
            <person name="Ponce Toledo R.I."/>
            <person name="Schleper C."/>
            <person name="Rodrigues Oliveira T."/>
            <person name="Wollweber F."/>
            <person name="Xu J."/>
            <person name="Rittmann S."/>
            <person name="Klingl A."/>
            <person name="Pilhofer M."/>
        </authorList>
    </citation>
    <scope>NUCLEOTIDE SEQUENCE</scope>
    <source>
        <strain evidence="10">B-35</strain>
    </source>
</reference>
<dbReference type="SUPFAM" id="SSF56235">
    <property type="entry name" value="N-terminal nucleophile aminohydrolases (Ntn hydrolases)"/>
    <property type="match status" value="1"/>
</dbReference>
<dbReference type="PRINTS" id="PR00141">
    <property type="entry name" value="PROTEASOME"/>
</dbReference>
<keyword evidence="11" id="KW-1185">Reference proteome</keyword>
<sequence length="257" mass="28248">MDQLPNQTNIDMNILKITPESADDFKVEQLKALPKMKTGTTTVALLIKDGVVLATDNRATMGMYVANKNAKKLHMIQPHMYITIAGSVADAQYLIDLLKAETEIYKLRNDHDIGVGQTAKLLQNILYNNKGYFQVGHLLGGYTDKEGGAIYNLGGYGSLLEEKYASVGSGSPFAIGVLETDWKEDLSAEDGMILAARAVRSAIIRDIASGNGIDIIALQKGQAPIEKRYEITDIDIRDNKIENKKKKVSKKKTTKSK</sequence>
<feature type="active site" description="Nucleophile" evidence="9">
    <location>
        <position position="40"/>
    </location>
</feature>
<organism evidence="10 11">
    <name type="scientific">Candidatus Lokiarchaeum ossiferum</name>
    <dbReference type="NCBI Taxonomy" id="2951803"/>
    <lineage>
        <taxon>Archaea</taxon>
        <taxon>Promethearchaeati</taxon>
        <taxon>Promethearchaeota</taxon>
        <taxon>Promethearchaeia</taxon>
        <taxon>Promethearchaeales</taxon>
        <taxon>Promethearchaeaceae</taxon>
        <taxon>Candidatus Lokiarchaeum</taxon>
    </lineage>
</organism>
<evidence type="ECO:0000313" key="10">
    <source>
        <dbReference type="EMBL" id="UYP47411.1"/>
    </source>
</evidence>
<evidence type="ECO:0000256" key="5">
    <source>
        <dbReference type="ARBA" id="ARBA00022801"/>
    </source>
</evidence>
<keyword evidence="4 9" id="KW-0888">Threonine protease</keyword>
<dbReference type="PROSITE" id="PS51476">
    <property type="entry name" value="PROTEASOME_BETA_2"/>
    <property type="match status" value="1"/>
</dbReference>
<dbReference type="InterPro" id="IPR029055">
    <property type="entry name" value="Ntn_hydrolases_N"/>
</dbReference>
<keyword evidence="8 9" id="KW-0865">Zymogen</keyword>
<evidence type="ECO:0000256" key="2">
    <source>
        <dbReference type="ARBA" id="ARBA00022490"/>
    </source>
</evidence>
<gene>
    <name evidence="9" type="primary">psmB</name>
    <name evidence="10" type="ORF">NEF87_003696</name>
</gene>
<protein>
    <recommendedName>
        <fullName evidence="9">Proteasome subunit beta</fullName>
        <ecNumber evidence="9">3.4.25.1</ecNumber>
    </recommendedName>
    <alternativeName>
        <fullName evidence="9">20S proteasome beta subunit</fullName>
    </alternativeName>
    <alternativeName>
        <fullName evidence="9">Proteasome core protein PsmB</fullName>
    </alternativeName>
</protein>
<keyword evidence="7 9" id="KW-0647">Proteasome</keyword>
<evidence type="ECO:0000256" key="6">
    <source>
        <dbReference type="ARBA" id="ARBA00022813"/>
    </source>
</evidence>
<comment type="function">
    <text evidence="9">Component of the proteasome core, a large protease complex with broad specificity involved in protein degradation.</text>
</comment>
<evidence type="ECO:0000313" key="11">
    <source>
        <dbReference type="Proteomes" id="UP001208689"/>
    </source>
</evidence>
<dbReference type="PANTHER" id="PTHR32194">
    <property type="entry name" value="METALLOPROTEASE TLDD"/>
    <property type="match status" value="1"/>
</dbReference>
<evidence type="ECO:0000256" key="7">
    <source>
        <dbReference type="ARBA" id="ARBA00022942"/>
    </source>
</evidence>
<keyword evidence="5 9" id="KW-0378">Hydrolase</keyword>
<evidence type="ECO:0000256" key="1">
    <source>
        <dbReference type="ARBA" id="ARBA00001198"/>
    </source>
</evidence>
<evidence type="ECO:0000256" key="3">
    <source>
        <dbReference type="ARBA" id="ARBA00022670"/>
    </source>
</evidence>